<evidence type="ECO:0000313" key="2">
    <source>
        <dbReference type="WBParaSite" id="SMTH1_30960.1"/>
    </source>
</evidence>
<protein>
    <submittedName>
        <fullName evidence="2">Uncharacterized protein</fullName>
    </submittedName>
</protein>
<proteinExistence type="predicted"/>
<evidence type="ECO:0000313" key="1">
    <source>
        <dbReference type="Proteomes" id="UP000050791"/>
    </source>
</evidence>
<reference evidence="2" key="1">
    <citation type="submission" date="2023-11" db="UniProtKB">
        <authorList>
            <consortium name="WormBaseParasite"/>
        </authorList>
    </citation>
    <scope>IDENTIFICATION</scope>
</reference>
<dbReference type="AlphaFoldDB" id="A0AA85B3R8"/>
<accession>A0AA85B3R8</accession>
<dbReference type="WBParaSite" id="SMTH1_30960.1">
    <property type="protein sequence ID" value="SMTH1_30960.1"/>
    <property type="gene ID" value="SMTH1_30960"/>
</dbReference>
<organism evidence="1 2">
    <name type="scientific">Schistosoma mattheei</name>
    <dbReference type="NCBI Taxonomy" id="31246"/>
    <lineage>
        <taxon>Eukaryota</taxon>
        <taxon>Metazoa</taxon>
        <taxon>Spiralia</taxon>
        <taxon>Lophotrochozoa</taxon>
        <taxon>Platyhelminthes</taxon>
        <taxon>Trematoda</taxon>
        <taxon>Digenea</taxon>
        <taxon>Strigeidida</taxon>
        <taxon>Schistosomatoidea</taxon>
        <taxon>Schistosomatidae</taxon>
        <taxon>Schistosoma</taxon>
    </lineage>
</organism>
<sequence length="80" mass="9618">MQTSRKSPLFYRFAYRYPRWLRSHNLQPLSTAPTRDKRIDVNSAIAMEKEIIRTVRQPELRCNIQDVSAEYFSSRIRLML</sequence>
<name>A0AA85B3R8_9TREM</name>
<dbReference type="Proteomes" id="UP000050791">
    <property type="component" value="Unassembled WGS sequence"/>
</dbReference>